<evidence type="ECO:0000313" key="3">
    <source>
        <dbReference type="Proteomes" id="UP001307889"/>
    </source>
</evidence>
<protein>
    <submittedName>
        <fullName evidence="2">Uncharacterized protein</fullName>
    </submittedName>
</protein>
<dbReference type="Proteomes" id="UP001307889">
    <property type="component" value="Chromosome 10"/>
</dbReference>
<name>A0ABN7B541_9HEMI</name>
<proteinExistence type="predicted"/>
<dbReference type="EMBL" id="AP028918">
    <property type="protein sequence ID" value="BES99530.1"/>
    <property type="molecule type" value="Genomic_DNA"/>
</dbReference>
<evidence type="ECO:0000313" key="2">
    <source>
        <dbReference type="EMBL" id="BES99530.1"/>
    </source>
</evidence>
<feature type="region of interest" description="Disordered" evidence="1">
    <location>
        <begin position="17"/>
        <end position="45"/>
    </location>
</feature>
<reference evidence="2 3" key="1">
    <citation type="submission" date="2023-09" db="EMBL/GenBank/DDBJ databases">
        <title>Nesidiocoris tenuis whole genome shotgun sequence.</title>
        <authorList>
            <person name="Shibata T."/>
            <person name="Shimoda M."/>
            <person name="Kobayashi T."/>
            <person name="Uehara T."/>
        </authorList>
    </citation>
    <scope>NUCLEOTIDE SEQUENCE [LARGE SCALE GENOMIC DNA]</scope>
    <source>
        <strain evidence="2 3">Japan</strain>
    </source>
</reference>
<accession>A0ABN7B541</accession>
<keyword evidence="3" id="KW-1185">Reference proteome</keyword>
<gene>
    <name evidence="2" type="ORF">NTJ_12349</name>
</gene>
<sequence length="111" mass="12396">MRRRLLLVIAHGRHSNSFSRAPSAPPRMAPCTQHTPNGIPPDQPASVVPPPRQFLWAPFHYLNPTGNSAPPRRCWSGAMHVAYIEGHSASVSIVWRLLPAVAKWRHARSVR</sequence>
<organism evidence="2 3">
    <name type="scientific">Nesidiocoris tenuis</name>
    <dbReference type="NCBI Taxonomy" id="355587"/>
    <lineage>
        <taxon>Eukaryota</taxon>
        <taxon>Metazoa</taxon>
        <taxon>Ecdysozoa</taxon>
        <taxon>Arthropoda</taxon>
        <taxon>Hexapoda</taxon>
        <taxon>Insecta</taxon>
        <taxon>Pterygota</taxon>
        <taxon>Neoptera</taxon>
        <taxon>Paraneoptera</taxon>
        <taxon>Hemiptera</taxon>
        <taxon>Heteroptera</taxon>
        <taxon>Panheteroptera</taxon>
        <taxon>Cimicomorpha</taxon>
        <taxon>Miridae</taxon>
        <taxon>Dicyphina</taxon>
        <taxon>Nesidiocoris</taxon>
    </lineage>
</organism>
<evidence type="ECO:0000256" key="1">
    <source>
        <dbReference type="SAM" id="MobiDB-lite"/>
    </source>
</evidence>